<dbReference type="HOGENOM" id="CLU_2069154_0_0_11"/>
<dbReference type="InterPro" id="IPR051313">
    <property type="entry name" value="Bact_iron-sidero_bind"/>
</dbReference>
<protein>
    <recommendedName>
        <fullName evidence="5">Fe/B12 periplasmic-binding domain-containing protein</fullName>
    </recommendedName>
</protein>
<dbReference type="EMBL" id="ATBY01000011">
    <property type="protein sequence ID" value="EPD69827.1"/>
    <property type="molecule type" value="Genomic_DNA"/>
</dbReference>
<dbReference type="Gene3D" id="3.40.50.1980">
    <property type="entry name" value="Nitrogenase molybdenum iron protein domain"/>
    <property type="match status" value="1"/>
</dbReference>
<dbReference type="SUPFAM" id="SSF53807">
    <property type="entry name" value="Helical backbone' metal receptor"/>
    <property type="match status" value="1"/>
</dbReference>
<keyword evidence="3" id="KW-0813">Transport</keyword>
<dbReference type="PANTHER" id="PTHR30532:SF24">
    <property type="entry name" value="FERRIC ENTEROBACTIN-BINDING PERIPLASMIC PROTEIN FEPB"/>
    <property type="match status" value="1"/>
</dbReference>
<gene>
    <name evidence="6" type="ORF">HMPREF1219_00974</name>
</gene>
<dbReference type="PROSITE" id="PS50983">
    <property type="entry name" value="FE_B12_PBP"/>
    <property type="match status" value="1"/>
</dbReference>
<reference evidence="6 7" key="1">
    <citation type="submission" date="2013-05" db="EMBL/GenBank/DDBJ databases">
        <title>The Genome Sequence of Corynebacterium pyruviciproducens 1773O (ATCC BAA-1742).</title>
        <authorList>
            <consortium name="The Broad Institute Genomics Platform"/>
            <person name="Earl A."/>
            <person name="Ward D."/>
            <person name="Feldgarden M."/>
            <person name="Gevers D."/>
            <person name="Tong J."/>
            <person name="Walker B."/>
            <person name="Young S."/>
            <person name="Zeng Q."/>
            <person name="Gargeya S."/>
            <person name="Fitzgerald M."/>
            <person name="Haas B."/>
            <person name="Abouelleil A."/>
            <person name="Allen A.W."/>
            <person name="Alvarado L."/>
            <person name="Arachchi H.M."/>
            <person name="Berlin A.M."/>
            <person name="Chapman S.B."/>
            <person name="Gainer-Dewar J."/>
            <person name="Goldberg J."/>
            <person name="Griggs A."/>
            <person name="Gujja S."/>
            <person name="Hansen M."/>
            <person name="Howarth C."/>
            <person name="Imamovic A."/>
            <person name="Ireland A."/>
            <person name="Larimer J."/>
            <person name="McCowan C."/>
            <person name="Murphy C."/>
            <person name="Pearson M."/>
            <person name="Poon T.W."/>
            <person name="Priest M."/>
            <person name="Roberts A."/>
            <person name="Saif S."/>
            <person name="Shea T."/>
            <person name="Sisk P."/>
            <person name="Sykes S."/>
            <person name="Wortman J."/>
            <person name="Nusbaum C."/>
            <person name="Birren B."/>
        </authorList>
    </citation>
    <scope>NUCLEOTIDE SEQUENCE [LARGE SCALE GENOMIC DNA]</scope>
    <source>
        <strain evidence="6 7">ATCC BAA-1742</strain>
    </source>
</reference>
<comment type="subcellular location">
    <subcellularLocation>
        <location evidence="1">Cell envelope</location>
    </subcellularLocation>
</comment>
<feature type="domain" description="Fe/B12 periplasmic-binding" evidence="5">
    <location>
        <begin position="1"/>
        <end position="118"/>
    </location>
</feature>
<dbReference type="GO" id="GO:0030288">
    <property type="term" value="C:outer membrane-bounded periplasmic space"/>
    <property type="evidence" value="ECO:0007669"/>
    <property type="project" value="TreeGrafter"/>
</dbReference>
<dbReference type="PATRIC" id="fig|1125779.3.peg.961"/>
<evidence type="ECO:0000256" key="3">
    <source>
        <dbReference type="ARBA" id="ARBA00022448"/>
    </source>
</evidence>
<dbReference type="Proteomes" id="UP000014408">
    <property type="component" value="Unassembled WGS sequence"/>
</dbReference>
<comment type="similarity">
    <text evidence="2">Belongs to the bacterial solute-binding protein 8 family.</text>
</comment>
<keyword evidence="4" id="KW-0732">Signal</keyword>
<evidence type="ECO:0000313" key="7">
    <source>
        <dbReference type="Proteomes" id="UP000014408"/>
    </source>
</evidence>
<accession>S2ZIE5</accession>
<dbReference type="AlphaFoldDB" id="S2ZIE5"/>
<dbReference type="STRING" id="1125779.HMPREF1219_00974"/>
<evidence type="ECO:0000256" key="4">
    <source>
        <dbReference type="ARBA" id="ARBA00022729"/>
    </source>
</evidence>
<dbReference type="PANTHER" id="PTHR30532">
    <property type="entry name" value="IRON III DICITRATE-BINDING PERIPLASMIC PROTEIN"/>
    <property type="match status" value="1"/>
</dbReference>
<keyword evidence="7" id="KW-1185">Reference proteome</keyword>
<dbReference type="eggNOG" id="COG0614">
    <property type="taxonomic scope" value="Bacteria"/>
</dbReference>
<dbReference type="GO" id="GO:1901678">
    <property type="term" value="P:iron coordination entity transport"/>
    <property type="evidence" value="ECO:0007669"/>
    <property type="project" value="UniProtKB-ARBA"/>
</dbReference>
<sequence>MLMPFAGKLGLYTSNDGRGQIIESIGYTIPKELQGDATANSRELSPENYSELNSLDYLFVMDFQGAADTLKQDPTFQSLDVVKENRVIFLFENVGTAMSIPNPLTIPWAVENIDKAIS</sequence>
<comment type="caution">
    <text evidence="6">The sequence shown here is derived from an EMBL/GenBank/DDBJ whole genome shotgun (WGS) entry which is preliminary data.</text>
</comment>
<evidence type="ECO:0000256" key="1">
    <source>
        <dbReference type="ARBA" id="ARBA00004196"/>
    </source>
</evidence>
<dbReference type="InterPro" id="IPR002491">
    <property type="entry name" value="ABC_transptr_periplasmic_BD"/>
</dbReference>
<evidence type="ECO:0000313" key="6">
    <source>
        <dbReference type="EMBL" id="EPD69827.1"/>
    </source>
</evidence>
<organism evidence="6 7">
    <name type="scientific">Corynebacterium pyruviciproducens ATCC BAA-1742</name>
    <dbReference type="NCBI Taxonomy" id="1125779"/>
    <lineage>
        <taxon>Bacteria</taxon>
        <taxon>Bacillati</taxon>
        <taxon>Actinomycetota</taxon>
        <taxon>Actinomycetes</taxon>
        <taxon>Mycobacteriales</taxon>
        <taxon>Corynebacteriaceae</taxon>
        <taxon>Corynebacterium</taxon>
    </lineage>
</organism>
<proteinExistence type="inferred from homology"/>
<name>S2ZIE5_9CORY</name>
<evidence type="ECO:0000256" key="2">
    <source>
        <dbReference type="ARBA" id="ARBA00008814"/>
    </source>
</evidence>
<evidence type="ECO:0000259" key="5">
    <source>
        <dbReference type="PROSITE" id="PS50983"/>
    </source>
</evidence>